<accession>A0A8T3YQ19</accession>
<protein>
    <submittedName>
        <fullName evidence="2">Uncharacterized protein</fullName>
    </submittedName>
</protein>
<reference evidence="2" key="1">
    <citation type="submission" date="2020-07" db="EMBL/GenBank/DDBJ databases">
        <title>Huge and variable diversity of episymbiotic CPR bacteria and DPANN archaea in groundwater ecosystems.</title>
        <authorList>
            <person name="He C.Y."/>
            <person name="Keren R."/>
            <person name="Whittaker M."/>
            <person name="Farag I.F."/>
            <person name="Doudna J."/>
            <person name="Cate J.H.D."/>
            <person name="Banfield J.F."/>
        </authorList>
    </citation>
    <scope>NUCLEOTIDE SEQUENCE</scope>
    <source>
        <strain evidence="2">NC_groundwater_1296_Ag_S-0.2um_52_80</strain>
    </source>
</reference>
<comment type="caution">
    <text evidence="2">The sequence shown here is derived from an EMBL/GenBank/DDBJ whole genome shotgun (WGS) entry which is preliminary data.</text>
</comment>
<sequence>MLARIKPRMHQHFMNIFLRELQDANKFIDSFQMPTEKKSKAKEIIAKISGLQYGGEILRHGHPITNNQAQAILEAIINSDWQSYKHRFHHQTVEGFVRNAKAYASNLRQLPARTKVYLHLEFFNMAQELTMFELYNELGERNFGKVREWSDQRQRELPAKPIESGEEWHEFGNN</sequence>
<evidence type="ECO:0000313" key="2">
    <source>
        <dbReference type="EMBL" id="MBI4210841.1"/>
    </source>
</evidence>
<gene>
    <name evidence="2" type="ORF">HY544_05030</name>
</gene>
<dbReference type="EMBL" id="JACQPB010000044">
    <property type="protein sequence ID" value="MBI4210841.1"/>
    <property type="molecule type" value="Genomic_DNA"/>
</dbReference>
<evidence type="ECO:0000313" key="3">
    <source>
        <dbReference type="Proteomes" id="UP000732298"/>
    </source>
</evidence>
<organism evidence="2 3">
    <name type="scientific">Candidatus Iainarchaeum sp</name>
    <dbReference type="NCBI Taxonomy" id="3101447"/>
    <lineage>
        <taxon>Archaea</taxon>
        <taxon>Candidatus Iainarchaeota</taxon>
        <taxon>Candidatus Iainarchaeia</taxon>
        <taxon>Candidatus Iainarchaeales</taxon>
        <taxon>Candidatus Iainarchaeaceae</taxon>
        <taxon>Candidatus Iainarchaeum</taxon>
    </lineage>
</organism>
<proteinExistence type="predicted"/>
<dbReference type="Proteomes" id="UP000732298">
    <property type="component" value="Unassembled WGS sequence"/>
</dbReference>
<feature type="region of interest" description="Disordered" evidence="1">
    <location>
        <begin position="154"/>
        <end position="174"/>
    </location>
</feature>
<evidence type="ECO:0000256" key="1">
    <source>
        <dbReference type="SAM" id="MobiDB-lite"/>
    </source>
</evidence>
<name>A0A8T3YQ19_9ARCH</name>
<dbReference type="AlphaFoldDB" id="A0A8T3YQ19"/>